<feature type="compositionally biased region" description="Low complexity" evidence="2">
    <location>
        <begin position="77"/>
        <end position="92"/>
    </location>
</feature>
<feature type="compositionally biased region" description="Low complexity" evidence="2">
    <location>
        <begin position="259"/>
        <end position="269"/>
    </location>
</feature>
<dbReference type="GeneID" id="7840070"/>
<feature type="coiled-coil region" evidence="1">
    <location>
        <begin position="288"/>
        <end position="353"/>
    </location>
</feature>
<proteinExistence type="predicted"/>
<dbReference type="PANTHER" id="PTHR15904">
    <property type="entry name" value="FAM13"/>
    <property type="match status" value="1"/>
</dbReference>
<dbReference type="InterPro" id="IPR059029">
    <property type="entry name" value="FAM13A_dom"/>
</dbReference>
<dbReference type="InParanoid" id="I7MF14"/>
<protein>
    <recommendedName>
        <fullName evidence="3">FAM13A-like domain-containing protein</fullName>
    </recommendedName>
</protein>
<reference evidence="5" key="1">
    <citation type="journal article" date="2006" name="PLoS Biol.">
        <title>Macronuclear genome sequence of the ciliate Tetrahymena thermophila, a model eukaryote.</title>
        <authorList>
            <person name="Eisen J.A."/>
            <person name="Coyne R.S."/>
            <person name="Wu M."/>
            <person name="Wu D."/>
            <person name="Thiagarajan M."/>
            <person name="Wortman J.R."/>
            <person name="Badger J.H."/>
            <person name="Ren Q."/>
            <person name="Amedeo P."/>
            <person name="Jones K.M."/>
            <person name="Tallon L.J."/>
            <person name="Delcher A.L."/>
            <person name="Salzberg S.L."/>
            <person name="Silva J.C."/>
            <person name="Haas B.J."/>
            <person name="Majoros W.H."/>
            <person name="Farzad M."/>
            <person name="Carlton J.M."/>
            <person name="Smith R.K. Jr."/>
            <person name="Garg J."/>
            <person name="Pearlman R.E."/>
            <person name="Karrer K.M."/>
            <person name="Sun L."/>
            <person name="Manning G."/>
            <person name="Elde N.C."/>
            <person name="Turkewitz A.P."/>
            <person name="Asai D.J."/>
            <person name="Wilkes D.E."/>
            <person name="Wang Y."/>
            <person name="Cai H."/>
            <person name="Collins K."/>
            <person name="Stewart B.A."/>
            <person name="Lee S.R."/>
            <person name="Wilamowska K."/>
            <person name="Weinberg Z."/>
            <person name="Ruzzo W.L."/>
            <person name="Wloga D."/>
            <person name="Gaertig J."/>
            <person name="Frankel J."/>
            <person name="Tsao C.-C."/>
            <person name="Gorovsky M.A."/>
            <person name="Keeling P.J."/>
            <person name="Waller R.F."/>
            <person name="Patron N.J."/>
            <person name="Cherry J.M."/>
            <person name="Stover N.A."/>
            <person name="Krieger C.J."/>
            <person name="del Toro C."/>
            <person name="Ryder H.F."/>
            <person name="Williamson S.C."/>
            <person name="Barbeau R.A."/>
            <person name="Hamilton E.P."/>
            <person name="Orias E."/>
        </authorList>
    </citation>
    <scope>NUCLEOTIDE SEQUENCE [LARGE SCALE GENOMIC DNA]</scope>
    <source>
        <strain evidence="5">SB210</strain>
    </source>
</reference>
<dbReference type="Pfam" id="PF26116">
    <property type="entry name" value="FAM13A"/>
    <property type="match status" value="2"/>
</dbReference>
<dbReference type="Proteomes" id="UP000009168">
    <property type="component" value="Unassembled WGS sequence"/>
</dbReference>
<dbReference type="HOGENOM" id="CLU_774993_0_0_1"/>
<dbReference type="PANTHER" id="PTHR15904:SF17">
    <property type="entry name" value="RHO-GAP DOMAIN-CONTAINING PROTEIN"/>
    <property type="match status" value="1"/>
</dbReference>
<dbReference type="AlphaFoldDB" id="I7MF14"/>
<organism evidence="4 5">
    <name type="scientific">Tetrahymena thermophila (strain SB210)</name>
    <dbReference type="NCBI Taxonomy" id="312017"/>
    <lineage>
        <taxon>Eukaryota</taxon>
        <taxon>Sar</taxon>
        <taxon>Alveolata</taxon>
        <taxon>Ciliophora</taxon>
        <taxon>Intramacronucleata</taxon>
        <taxon>Oligohymenophorea</taxon>
        <taxon>Hymenostomatida</taxon>
        <taxon>Tetrahymenina</taxon>
        <taxon>Tetrahymenidae</taxon>
        <taxon>Tetrahymena</taxon>
    </lineage>
</organism>
<sequence length="358" mass="41830">MEFDIINDLISDTIGRFFSTENQVLVIDDFRGMFSSQAKKSTISTSLTSSISQNQQKTSSQNIKNIETSPFISKQPQILSQNQSISNQPQSQVRSNSASTNLPQQSLSSSIGQATTQSSSSLNSQQSQWGNVQRNNLFEQNKEALTPELWIQKEGPNKLREAQQRLNLNLSRVSRSDLENMSFEQLTLEKKKVKQELKMYDASFQTHFNRFPQKNEKEPLRPLYIYYKKLKQFMQQKGQIGSVNDDNDDEPVRTKSASQQQQQQQYQQQRSQNGLSTQIQNTANNPQQAQIIKQIEELKRLRADLRDKLHNYQSEFFKNHNRRIRYHKDIQPVENEYRQYKETKQELIRLESILQKQQ</sequence>
<dbReference type="KEGG" id="tet:TTHERM_00285280"/>
<feature type="region of interest" description="Disordered" evidence="2">
    <location>
        <begin position="240"/>
        <end position="276"/>
    </location>
</feature>
<feature type="compositionally biased region" description="Low complexity" evidence="2">
    <location>
        <begin position="117"/>
        <end position="128"/>
    </location>
</feature>
<evidence type="ECO:0000256" key="1">
    <source>
        <dbReference type="SAM" id="Coils"/>
    </source>
</evidence>
<accession>I7MF14</accession>
<name>I7MF14_TETTS</name>
<dbReference type="RefSeq" id="XP_001018542.1">
    <property type="nucleotide sequence ID" value="XM_001018542.3"/>
</dbReference>
<evidence type="ECO:0000313" key="5">
    <source>
        <dbReference type="Proteomes" id="UP000009168"/>
    </source>
</evidence>
<dbReference type="OrthoDB" id="2161449at2759"/>
<feature type="region of interest" description="Disordered" evidence="2">
    <location>
        <begin position="77"/>
        <end position="129"/>
    </location>
</feature>
<dbReference type="EMBL" id="GG662651">
    <property type="protein sequence ID" value="EAR98297.1"/>
    <property type="molecule type" value="Genomic_DNA"/>
</dbReference>
<evidence type="ECO:0000259" key="3">
    <source>
        <dbReference type="Pfam" id="PF26116"/>
    </source>
</evidence>
<evidence type="ECO:0000313" key="4">
    <source>
        <dbReference type="EMBL" id="EAR98297.1"/>
    </source>
</evidence>
<keyword evidence="5" id="KW-1185">Reference proteome</keyword>
<evidence type="ECO:0000256" key="2">
    <source>
        <dbReference type="SAM" id="MobiDB-lite"/>
    </source>
</evidence>
<feature type="domain" description="FAM13A-like" evidence="3">
    <location>
        <begin position="182"/>
        <end position="235"/>
    </location>
</feature>
<feature type="compositionally biased region" description="Polar residues" evidence="2">
    <location>
        <begin position="93"/>
        <end position="116"/>
    </location>
</feature>
<dbReference type="InterPro" id="IPR039102">
    <property type="entry name" value="FAM13"/>
</dbReference>
<keyword evidence="1" id="KW-0175">Coiled coil</keyword>
<gene>
    <name evidence="4" type="ORF">TTHERM_00285280</name>
</gene>
<dbReference type="eggNOG" id="ENOG502SCXV">
    <property type="taxonomic scope" value="Eukaryota"/>
</dbReference>
<feature type="domain" description="FAM13A-like" evidence="3">
    <location>
        <begin position="291"/>
        <end position="357"/>
    </location>
</feature>
<dbReference type="OMA" id="HNYQSEF"/>